<reference evidence="1" key="1">
    <citation type="journal article" date="2014" name="Front. Microbiol.">
        <title>High frequency of phylogenetically diverse reductive dehalogenase-homologous genes in deep subseafloor sedimentary metagenomes.</title>
        <authorList>
            <person name="Kawai M."/>
            <person name="Futagami T."/>
            <person name="Toyoda A."/>
            <person name="Takaki Y."/>
            <person name="Nishi S."/>
            <person name="Hori S."/>
            <person name="Arai W."/>
            <person name="Tsubouchi T."/>
            <person name="Morono Y."/>
            <person name="Uchiyama I."/>
            <person name="Ito T."/>
            <person name="Fujiyama A."/>
            <person name="Inagaki F."/>
            <person name="Takami H."/>
        </authorList>
    </citation>
    <scope>NUCLEOTIDE SEQUENCE</scope>
    <source>
        <strain evidence="1">Expedition CK06-06</strain>
    </source>
</reference>
<name>X1R6N5_9ZZZZ</name>
<dbReference type="Gene3D" id="3.40.50.11900">
    <property type="match status" value="1"/>
</dbReference>
<evidence type="ECO:0000313" key="1">
    <source>
        <dbReference type="EMBL" id="GAI76397.1"/>
    </source>
</evidence>
<proteinExistence type="predicted"/>
<gene>
    <name evidence="1" type="ORF">S12H4_20570</name>
</gene>
<sequence length="106" mass="12138">MDRKAFLVARKQAHKYFPKEIGGHGNESIIHTIYYGLKRFDGVIHLLPFPCMPESTVSSILDDIGRDYDIPVMSLIFDTHTGEAGLDTRLEIFVDVLQRRKAKYGR</sequence>
<organism evidence="1">
    <name type="scientific">marine sediment metagenome</name>
    <dbReference type="NCBI Taxonomy" id="412755"/>
    <lineage>
        <taxon>unclassified sequences</taxon>
        <taxon>metagenomes</taxon>
        <taxon>ecological metagenomes</taxon>
    </lineage>
</organism>
<dbReference type="AlphaFoldDB" id="X1R6N5"/>
<dbReference type="EMBL" id="BARW01010448">
    <property type="protein sequence ID" value="GAI76397.1"/>
    <property type="molecule type" value="Genomic_DNA"/>
</dbReference>
<protein>
    <recommendedName>
        <fullName evidence="2">DUF2229 domain-containing protein</fullName>
    </recommendedName>
</protein>
<evidence type="ECO:0008006" key="2">
    <source>
        <dbReference type="Google" id="ProtNLM"/>
    </source>
</evidence>
<accession>X1R6N5</accession>
<comment type="caution">
    <text evidence="1">The sequence shown here is derived from an EMBL/GenBank/DDBJ whole genome shotgun (WGS) entry which is preliminary data.</text>
</comment>